<dbReference type="GO" id="GO:0016747">
    <property type="term" value="F:acyltransferase activity, transferring groups other than amino-acyl groups"/>
    <property type="evidence" value="ECO:0007669"/>
    <property type="project" value="InterPro"/>
</dbReference>
<protein>
    <submittedName>
        <fullName evidence="4">N-acetyltransferase</fullName>
    </submittedName>
</protein>
<dbReference type="Proteomes" id="UP000510888">
    <property type="component" value="Chromosome 2"/>
</dbReference>
<evidence type="ECO:0000313" key="5">
    <source>
        <dbReference type="Proteomes" id="UP000510888"/>
    </source>
</evidence>
<sequence>MSAETLPANPMQLPVVHYRPAVPEDVPSIRVVEYEAAQRFVSVGLTGIAAARPMDAPFVLKKVGAAEVIVAQCDGECVGFVMFAVLRGRIYVEALDVVPQHAGRRIGAALLDHVDARARETGATHVELSTFRHVPWNAPYYQRLGFSVLDDDELDAALLRIRNLRIARGVDETKRVFMRRAVKSAGHE</sequence>
<reference evidence="4 5" key="1">
    <citation type="journal article" date="2020" name="Genes (Basel)">
        <title>Genomic Comparison of Insect Gut Symbionts from Divergent Burkholderia Subclades.</title>
        <authorList>
            <person name="Takeshita K."/>
            <person name="Kikuchi Y."/>
        </authorList>
    </citation>
    <scope>NUCLEOTIDE SEQUENCE [LARGE SCALE GENOMIC DNA]</scope>
    <source>
        <strain evidence="4 5">PGU16</strain>
    </source>
</reference>
<dbReference type="RefSeq" id="WP_243460621.1">
    <property type="nucleotide sequence ID" value="NZ_AP023175.1"/>
</dbReference>
<evidence type="ECO:0000256" key="2">
    <source>
        <dbReference type="ARBA" id="ARBA00023315"/>
    </source>
</evidence>
<dbReference type="InterPro" id="IPR000182">
    <property type="entry name" value="GNAT_dom"/>
</dbReference>
<organism evidence="4 5">
    <name type="scientific">Paraburkholderia largidicola</name>
    <dbReference type="NCBI Taxonomy" id="3014751"/>
    <lineage>
        <taxon>Bacteria</taxon>
        <taxon>Pseudomonadati</taxon>
        <taxon>Pseudomonadota</taxon>
        <taxon>Betaproteobacteria</taxon>
        <taxon>Burkholderiales</taxon>
        <taxon>Burkholderiaceae</taxon>
        <taxon>Paraburkholderia</taxon>
    </lineage>
</organism>
<dbReference type="Gene3D" id="3.40.630.30">
    <property type="match status" value="1"/>
</dbReference>
<dbReference type="PROSITE" id="PS51186">
    <property type="entry name" value="GNAT"/>
    <property type="match status" value="1"/>
</dbReference>
<feature type="domain" description="N-acetyltransferase" evidence="3">
    <location>
        <begin position="16"/>
        <end position="165"/>
    </location>
</feature>
<dbReference type="EMBL" id="AP023175">
    <property type="protein sequence ID" value="BCF92521.1"/>
    <property type="molecule type" value="Genomic_DNA"/>
</dbReference>
<keyword evidence="2" id="KW-0012">Acyltransferase</keyword>
<dbReference type="SUPFAM" id="SSF55729">
    <property type="entry name" value="Acyl-CoA N-acyltransferases (Nat)"/>
    <property type="match status" value="1"/>
</dbReference>
<dbReference type="PANTHER" id="PTHR43800">
    <property type="entry name" value="PEPTIDYL-LYSINE N-ACETYLTRANSFERASE YJAB"/>
    <property type="match status" value="1"/>
</dbReference>
<keyword evidence="5" id="KW-1185">Reference proteome</keyword>
<name>A0A7I8BWD6_9BURK</name>
<gene>
    <name evidence="4" type="ORF">PPGU16_55880</name>
</gene>
<evidence type="ECO:0000313" key="4">
    <source>
        <dbReference type="EMBL" id="BCF92521.1"/>
    </source>
</evidence>
<keyword evidence="1 4" id="KW-0808">Transferase</keyword>
<dbReference type="Pfam" id="PF00583">
    <property type="entry name" value="Acetyltransf_1"/>
    <property type="match status" value="1"/>
</dbReference>
<evidence type="ECO:0000259" key="3">
    <source>
        <dbReference type="PROSITE" id="PS51186"/>
    </source>
</evidence>
<dbReference type="InterPro" id="IPR016181">
    <property type="entry name" value="Acyl_CoA_acyltransferase"/>
</dbReference>
<accession>A0A7I8BWD6</accession>
<dbReference type="PANTHER" id="PTHR43800:SF1">
    <property type="entry name" value="PEPTIDYL-LYSINE N-ACETYLTRANSFERASE YJAB"/>
    <property type="match status" value="1"/>
</dbReference>
<proteinExistence type="predicted"/>
<dbReference type="CDD" id="cd04301">
    <property type="entry name" value="NAT_SF"/>
    <property type="match status" value="1"/>
</dbReference>
<dbReference type="KEGG" id="plad:PPGU16_55880"/>
<dbReference type="AlphaFoldDB" id="A0A7I8BWD6"/>
<evidence type="ECO:0000256" key="1">
    <source>
        <dbReference type="ARBA" id="ARBA00022679"/>
    </source>
</evidence>